<protein>
    <submittedName>
        <fullName evidence="1">Uncharacterized protein</fullName>
    </submittedName>
</protein>
<dbReference type="InParanoid" id="A0A061EB19"/>
<dbReference type="Proteomes" id="UP000026915">
    <property type="component" value="Chromosome 2"/>
</dbReference>
<evidence type="ECO:0000313" key="2">
    <source>
        <dbReference type="Proteomes" id="UP000026915"/>
    </source>
</evidence>
<name>A0A061EB19_THECC</name>
<organism evidence="1 2">
    <name type="scientific">Theobroma cacao</name>
    <name type="common">Cacao</name>
    <name type="synonym">Cocoa</name>
    <dbReference type="NCBI Taxonomy" id="3641"/>
    <lineage>
        <taxon>Eukaryota</taxon>
        <taxon>Viridiplantae</taxon>
        <taxon>Streptophyta</taxon>
        <taxon>Embryophyta</taxon>
        <taxon>Tracheophyta</taxon>
        <taxon>Spermatophyta</taxon>
        <taxon>Magnoliopsida</taxon>
        <taxon>eudicotyledons</taxon>
        <taxon>Gunneridae</taxon>
        <taxon>Pentapetalae</taxon>
        <taxon>rosids</taxon>
        <taxon>malvids</taxon>
        <taxon>Malvales</taxon>
        <taxon>Malvaceae</taxon>
        <taxon>Byttnerioideae</taxon>
        <taxon>Theobroma</taxon>
    </lineage>
</organism>
<dbReference type="Gramene" id="EOX99493">
    <property type="protein sequence ID" value="EOX99493"/>
    <property type="gene ID" value="TCM_008175"/>
</dbReference>
<keyword evidence="2" id="KW-1185">Reference proteome</keyword>
<evidence type="ECO:0000313" key="1">
    <source>
        <dbReference type="EMBL" id="EOX99493.1"/>
    </source>
</evidence>
<sequence length="193" mass="22130">MQMQMHVMQLEIQQSMQLEIQRAMQMQTQSLHEHIQHSLQGLEDQIVDRLIDCFEGRSSPLSSLIEHHIMLIPSPVEVAHHSQPTHSPKAPPHLFEVEERPHPMSSQTITFAHPALVPTLAEAPRHCEITPSAEAPPRPELEDARVILASKYLRSLYVNPLLVQRKAKDDLKDRYESFLKNDQARVNILGIER</sequence>
<dbReference type="AlphaFoldDB" id="A0A061EB19"/>
<dbReference type="HOGENOM" id="CLU_1411067_0_0_1"/>
<accession>A0A061EB19</accession>
<reference evidence="1 2" key="1">
    <citation type="journal article" date="2013" name="Genome Biol.">
        <title>The genome sequence of the most widely cultivated cacao type and its use to identify candidate genes regulating pod color.</title>
        <authorList>
            <person name="Motamayor J.C."/>
            <person name="Mockaitis K."/>
            <person name="Schmutz J."/>
            <person name="Haiminen N."/>
            <person name="Iii D.L."/>
            <person name="Cornejo O."/>
            <person name="Findley S.D."/>
            <person name="Zheng P."/>
            <person name="Utro F."/>
            <person name="Royaert S."/>
            <person name="Saski C."/>
            <person name="Jenkins J."/>
            <person name="Podicheti R."/>
            <person name="Zhao M."/>
            <person name="Scheffler B.E."/>
            <person name="Stack J.C."/>
            <person name="Feltus F.A."/>
            <person name="Mustiga G.M."/>
            <person name="Amores F."/>
            <person name="Phillips W."/>
            <person name="Marelli J.P."/>
            <person name="May G.D."/>
            <person name="Shapiro H."/>
            <person name="Ma J."/>
            <person name="Bustamante C.D."/>
            <person name="Schnell R.J."/>
            <person name="Main D."/>
            <person name="Gilbert D."/>
            <person name="Parida L."/>
            <person name="Kuhn D.N."/>
        </authorList>
    </citation>
    <scope>NUCLEOTIDE SEQUENCE [LARGE SCALE GENOMIC DNA]</scope>
    <source>
        <strain evidence="2">cv. Matina 1-6</strain>
    </source>
</reference>
<dbReference type="EMBL" id="CM001880">
    <property type="protein sequence ID" value="EOX99493.1"/>
    <property type="molecule type" value="Genomic_DNA"/>
</dbReference>
<gene>
    <name evidence="1" type="ORF">TCM_008175</name>
</gene>
<proteinExistence type="predicted"/>